<name>A0A370TET9_9HELO</name>
<comment type="caution">
    <text evidence="2">The sequence shown here is derived from an EMBL/GenBank/DDBJ whole genome shotgun (WGS) entry which is preliminary data.</text>
</comment>
<accession>A0A370TET9</accession>
<dbReference type="OrthoDB" id="3560344at2759"/>
<dbReference type="STRING" id="2656787.A0A370TET9"/>
<dbReference type="RefSeq" id="XP_031866699.1">
    <property type="nucleotide sequence ID" value="XM_032017268.1"/>
</dbReference>
<dbReference type="AlphaFoldDB" id="A0A370TET9"/>
<gene>
    <name evidence="2" type="ORF">BP5553_08645</name>
</gene>
<protein>
    <submittedName>
        <fullName evidence="2">Uncharacterized protein</fullName>
    </submittedName>
</protein>
<dbReference type="GeneID" id="43601494"/>
<feature type="compositionally biased region" description="Basic residues" evidence="1">
    <location>
        <begin position="22"/>
        <end position="45"/>
    </location>
</feature>
<feature type="compositionally biased region" description="Basic and acidic residues" evidence="1">
    <location>
        <begin position="47"/>
        <end position="58"/>
    </location>
</feature>
<evidence type="ECO:0000256" key="1">
    <source>
        <dbReference type="SAM" id="MobiDB-lite"/>
    </source>
</evidence>
<keyword evidence="3" id="KW-1185">Reference proteome</keyword>
<feature type="region of interest" description="Disordered" evidence="1">
    <location>
        <begin position="15"/>
        <end position="58"/>
    </location>
</feature>
<evidence type="ECO:0000313" key="3">
    <source>
        <dbReference type="Proteomes" id="UP000254866"/>
    </source>
</evidence>
<dbReference type="Proteomes" id="UP000254866">
    <property type="component" value="Unassembled WGS sequence"/>
</dbReference>
<sequence length="127" mass="14436">MIAHTPAICPSMAKQAILDRPHHSRRRNRKNGKISPHLKTHRIRSRSSPEEKPEMEAHAEGALRGMEAMQSIHDAIGDLFPEKGCVRTDLDEESLNALGQMKEQVMDESAKNKEERAVWARMWPFGT</sequence>
<dbReference type="EMBL" id="NPIC01000009">
    <property type="protein sequence ID" value="RDL33206.1"/>
    <property type="molecule type" value="Genomic_DNA"/>
</dbReference>
<organism evidence="2 3">
    <name type="scientific">Venustampulla echinocandica</name>
    <dbReference type="NCBI Taxonomy" id="2656787"/>
    <lineage>
        <taxon>Eukaryota</taxon>
        <taxon>Fungi</taxon>
        <taxon>Dikarya</taxon>
        <taxon>Ascomycota</taxon>
        <taxon>Pezizomycotina</taxon>
        <taxon>Leotiomycetes</taxon>
        <taxon>Helotiales</taxon>
        <taxon>Pleuroascaceae</taxon>
        <taxon>Venustampulla</taxon>
    </lineage>
</organism>
<reference evidence="2 3" key="1">
    <citation type="journal article" date="2018" name="IMA Fungus">
        <title>IMA Genome-F 9: Draft genome sequence of Annulohypoxylon stygium, Aspergillus mulundensis, Berkeleyomyces basicola (syn. Thielaviopsis basicola), Ceratocystis smalleyi, two Cercospora beticola strains, Coleophoma cylindrospora, Fusarium fracticaudum, Phialophora cf. hyalina, and Morchella septimelata.</title>
        <authorList>
            <person name="Wingfield B.D."/>
            <person name="Bills G.F."/>
            <person name="Dong Y."/>
            <person name="Huang W."/>
            <person name="Nel W.J."/>
            <person name="Swalarsk-Parry B.S."/>
            <person name="Vaghefi N."/>
            <person name="Wilken P.M."/>
            <person name="An Z."/>
            <person name="de Beer Z.W."/>
            <person name="De Vos L."/>
            <person name="Chen L."/>
            <person name="Duong T.A."/>
            <person name="Gao Y."/>
            <person name="Hammerbacher A."/>
            <person name="Kikkert J.R."/>
            <person name="Li Y."/>
            <person name="Li H."/>
            <person name="Li K."/>
            <person name="Li Q."/>
            <person name="Liu X."/>
            <person name="Ma X."/>
            <person name="Naidoo K."/>
            <person name="Pethybridge S.J."/>
            <person name="Sun J."/>
            <person name="Steenkamp E.T."/>
            <person name="van der Nest M.A."/>
            <person name="van Wyk S."/>
            <person name="Wingfield M.J."/>
            <person name="Xiong C."/>
            <person name="Yue Q."/>
            <person name="Zhang X."/>
        </authorList>
    </citation>
    <scope>NUCLEOTIDE SEQUENCE [LARGE SCALE GENOMIC DNA]</scope>
    <source>
        <strain evidence="2 3">BP 5553</strain>
    </source>
</reference>
<proteinExistence type="predicted"/>
<evidence type="ECO:0000313" key="2">
    <source>
        <dbReference type="EMBL" id="RDL33206.1"/>
    </source>
</evidence>